<dbReference type="PANTHER" id="PTHR43399:SF4">
    <property type="entry name" value="CELL WALL-ASSOCIATED PROTEASE"/>
    <property type="match status" value="1"/>
</dbReference>
<feature type="active site" description="Charge relay system" evidence="5 6">
    <location>
        <position position="446"/>
    </location>
</feature>
<protein>
    <submittedName>
        <fullName evidence="8">S8 family serine peptidase</fullName>
    </submittedName>
</protein>
<dbReference type="PROSITE" id="PS51892">
    <property type="entry name" value="SUBTILASE"/>
    <property type="match status" value="1"/>
</dbReference>
<gene>
    <name evidence="8" type="ORF">KCX74_18875</name>
</gene>
<evidence type="ECO:0000256" key="1">
    <source>
        <dbReference type="ARBA" id="ARBA00011073"/>
    </source>
</evidence>
<evidence type="ECO:0000256" key="3">
    <source>
        <dbReference type="ARBA" id="ARBA00022801"/>
    </source>
</evidence>
<dbReference type="Proteomes" id="UP000675284">
    <property type="component" value="Unassembled WGS sequence"/>
</dbReference>
<dbReference type="InterPro" id="IPR015500">
    <property type="entry name" value="Peptidase_S8_subtilisin-rel"/>
</dbReference>
<name>A0A941DZA0_9BACI</name>
<dbReference type="InterPro" id="IPR023828">
    <property type="entry name" value="Peptidase_S8_Ser-AS"/>
</dbReference>
<evidence type="ECO:0000256" key="5">
    <source>
        <dbReference type="PIRSR" id="PIRSR615500-1"/>
    </source>
</evidence>
<dbReference type="NCBIfam" id="NF038128">
    <property type="entry name" value="choice_anch_J"/>
    <property type="match status" value="1"/>
</dbReference>
<feature type="domain" description="Peptidase S8/S53" evidence="7">
    <location>
        <begin position="208"/>
        <end position="498"/>
    </location>
</feature>
<sequence length="1426" mass="157303">MQQFPMRKYIAVLLTCILLITLATPYLSHVFAQQDKRESASQVIQSKLVKTFDKTDYVRYLVILKDQVNTVQLAESAKKEAIQAKLSTAKAKQLKQRTVVSALQENAEKTQQDLKSLLKKQKQSGNIKQFHSYFIVNAFSVTGNEKSVERIAKSKQVKSIILDEQQQLLPIEEDNTFAVKQTDNQSEDTEWNIERIEAPEVWERNITGEGAVVANIDSGVEGNHPALTRQYRGYQEVDPDQPVHEFNWHDAVFDRSRPMDSDGHGTHTMGTMVGQEEGGQNKIGVAPGAKWIATRAFYQGTGYDSYILEAAEWILAPTDENGEPHPEKAPDVVNNSWGGSPINNDWFRPMVQAWRSAGIVPIFSVGNAGFLNPSEPGTASAPANYPESIAVGATDANDDLASFSLQGPSERGEIKPDISAPGVTIRSSLPGASWDTFDYGESSGTSMAAPHVAAAILLMKQVDASLTVDEIENILKLTATEKTNEEYTNAPNNGYGYGILNVDDAVEAVEQGIGTITGQVQTYGQDDQAPTVESELREAVFLNENASFSVHAEDNTSVNDVTLHVQYDNNTERSYPAAIIEGNHQSGSYTSVVPLEDISGTSLHYWWRVEDFSGNVTESEPQLVRIEEGITDGYSEDFESYPDGWYSFGTNNSWEWGLPSYGPEEAASGRKLLGTNLRGQYEMHSDMTMVMPPILPENGTQLRFKQWYELSYFGWDTGTIYVSTDKENWEELYHITESNDNWHETGIDLSDYAGEKIYIGFNLKSQDNQFAGWYLDDVRLTNDRAQKNEKQNMKTSGTMKTTMQDMQEHLSYPISTLQATNDSDLLPVGEATIGVEETGWETKSNPKNGEFIIHHPPGDYTLSVNAYGYSPVTETVTLSENGDISPTISLEPLPKQEISGTITDKNGNKIENATIFLLEDEHAEPVKSSENGTYTLQAYEGAYTVKVFAEGYDGEAKSVLVKENEANQLDFELTTFSSNETSEIYYDNGDYGKNLAMLLEGNGFAVKMALDEGKESAMLTGAKLQFWASHVPVPGGDDILIAIYDATGENGAPGNRLAGPIEAKAKRDLNQWTEVDLSQHGIVVEDDFYVVYLQANDYPFIPGFVSDGDIENAAGKSWDYIGGKWFKANDNIGNYMIRAVVDYGKDTPDFATPVITSPEADYDTNEQQLTIEGTASPGTIAQLMNNDEERESVEVAEDGSFTIDTVLTEGENELTIVSLYNGQPVGESESVTVTFSKEPSLTIDSPKDGEKTNREVITVEGTVSVGNLDVVTVNGQQATVSDDGNYTKRVMVNNGENLIEVIAKDRSGNQVKKTITVDVNHTIPSINHLNPEDDVFLETGESVHIEFDSVPGLKASFLIHMPLVNEPLGLANVTELPMIETSDGHYQGFWTAINNLRAQGAVIEVKVEDEYGNTNRQQANGKLFIN</sequence>
<dbReference type="GO" id="GO:0006508">
    <property type="term" value="P:proteolysis"/>
    <property type="evidence" value="ECO:0007669"/>
    <property type="project" value="UniProtKB-KW"/>
</dbReference>
<evidence type="ECO:0000313" key="9">
    <source>
        <dbReference type="Proteomes" id="UP000675284"/>
    </source>
</evidence>
<reference evidence="8" key="1">
    <citation type="submission" date="2021-04" db="EMBL/GenBank/DDBJ databases">
        <title>Isolation and polyphasic classification of algal microorganism.</title>
        <authorList>
            <person name="Wang S."/>
        </authorList>
    </citation>
    <scope>NUCLEOTIDE SEQUENCE</scope>
    <source>
        <strain evidence="8">720a</strain>
    </source>
</reference>
<proteinExistence type="inferred from homology"/>
<dbReference type="Gene3D" id="2.60.120.200">
    <property type="match status" value="1"/>
</dbReference>
<accession>A0A941DZA0</accession>
<comment type="similarity">
    <text evidence="1 6">Belongs to the peptidase S8 family.</text>
</comment>
<evidence type="ECO:0000259" key="7">
    <source>
        <dbReference type="Pfam" id="PF00082"/>
    </source>
</evidence>
<dbReference type="PRINTS" id="PR00723">
    <property type="entry name" value="SUBTILISIN"/>
</dbReference>
<dbReference type="SUPFAM" id="SSF52743">
    <property type="entry name" value="Subtilisin-like"/>
    <property type="match status" value="1"/>
</dbReference>
<dbReference type="EMBL" id="JAGSOT010000087">
    <property type="protein sequence ID" value="MBR7798087.1"/>
    <property type="molecule type" value="Genomic_DNA"/>
</dbReference>
<evidence type="ECO:0000256" key="2">
    <source>
        <dbReference type="ARBA" id="ARBA00022670"/>
    </source>
</evidence>
<dbReference type="Pfam" id="PF00082">
    <property type="entry name" value="Peptidase_S8"/>
    <property type="match status" value="1"/>
</dbReference>
<organism evidence="8 9">
    <name type="scientific">Virgibacillus salarius</name>
    <dbReference type="NCBI Taxonomy" id="447199"/>
    <lineage>
        <taxon>Bacteria</taxon>
        <taxon>Bacillati</taxon>
        <taxon>Bacillota</taxon>
        <taxon>Bacilli</taxon>
        <taxon>Bacillales</taxon>
        <taxon>Bacillaceae</taxon>
        <taxon>Virgibacillus</taxon>
    </lineage>
</organism>
<dbReference type="SUPFAM" id="SSF49899">
    <property type="entry name" value="Concanavalin A-like lectins/glucanases"/>
    <property type="match status" value="1"/>
</dbReference>
<comment type="caution">
    <text evidence="8">The sequence shown here is derived from an EMBL/GenBank/DDBJ whole genome shotgun (WGS) entry which is preliminary data.</text>
</comment>
<dbReference type="CDD" id="cd07481">
    <property type="entry name" value="Peptidases_S8_BacillopeptidaseF-like"/>
    <property type="match status" value="1"/>
</dbReference>
<evidence type="ECO:0000256" key="4">
    <source>
        <dbReference type="ARBA" id="ARBA00022825"/>
    </source>
</evidence>
<dbReference type="RefSeq" id="WP_166530957.1">
    <property type="nucleotide sequence ID" value="NZ_JAGSOT010000087.1"/>
</dbReference>
<dbReference type="PANTHER" id="PTHR43399">
    <property type="entry name" value="SUBTILISIN-RELATED"/>
    <property type="match status" value="1"/>
</dbReference>
<dbReference type="Pfam" id="PF09136">
    <property type="entry name" value="Glucodextran_B"/>
    <property type="match status" value="2"/>
</dbReference>
<dbReference type="InterPro" id="IPR000209">
    <property type="entry name" value="Peptidase_S8/S53_dom"/>
</dbReference>
<dbReference type="InterPro" id="IPR036852">
    <property type="entry name" value="Peptidase_S8/S53_dom_sf"/>
</dbReference>
<feature type="active site" description="Charge relay system" evidence="5 6">
    <location>
        <position position="264"/>
    </location>
</feature>
<evidence type="ECO:0000313" key="8">
    <source>
        <dbReference type="EMBL" id="MBR7798087.1"/>
    </source>
</evidence>
<evidence type="ECO:0000256" key="6">
    <source>
        <dbReference type="PROSITE-ProRule" id="PRU01240"/>
    </source>
</evidence>
<dbReference type="Gene3D" id="2.60.40.10">
    <property type="entry name" value="Immunoglobulins"/>
    <property type="match status" value="2"/>
</dbReference>
<dbReference type="InterPro" id="IPR033857">
    <property type="entry name" value="Bacillopeptidase_F"/>
</dbReference>
<dbReference type="PROSITE" id="PS00138">
    <property type="entry name" value="SUBTILASE_SER"/>
    <property type="match status" value="1"/>
</dbReference>
<dbReference type="InterPro" id="IPR051048">
    <property type="entry name" value="Peptidase_S8/S53_subtilisin"/>
</dbReference>
<keyword evidence="4 6" id="KW-0720">Serine protease</keyword>
<keyword evidence="9" id="KW-1185">Reference proteome</keyword>
<keyword evidence="3 6" id="KW-0378">Hydrolase</keyword>
<dbReference type="Gene3D" id="2.60.40.1120">
    <property type="entry name" value="Carboxypeptidase-like, regulatory domain"/>
    <property type="match status" value="2"/>
</dbReference>
<dbReference type="Gene3D" id="3.40.50.200">
    <property type="entry name" value="Peptidase S8/S53 domain"/>
    <property type="match status" value="1"/>
</dbReference>
<dbReference type="GO" id="GO:0004252">
    <property type="term" value="F:serine-type endopeptidase activity"/>
    <property type="evidence" value="ECO:0007669"/>
    <property type="project" value="UniProtKB-UniRule"/>
</dbReference>
<dbReference type="Pfam" id="PF13620">
    <property type="entry name" value="CarboxypepD_reg"/>
    <property type="match status" value="1"/>
</dbReference>
<dbReference type="SUPFAM" id="SSF49464">
    <property type="entry name" value="Carboxypeptidase regulatory domain-like"/>
    <property type="match status" value="2"/>
</dbReference>
<dbReference type="InterPro" id="IPR008969">
    <property type="entry name" value="CarboxyPept-like_regulatory"/>
</dbReference>
<dbReference type="InterPro" id="IPR013783">
    <property type="entry name" value="Ig-like_fold"/>
</dbReference>
<feature type="active site" description="Charge relay system" evidence="5 6">
    <location>
        <position position="217"/>
    </location>
</feature>
<dbReference type="InterPro" id="IPR013320">
    <property type="entry name" value="ConA-like_dom_sf"/>
</dbReference>
<keyword evidence="2 6" id="KW-0645">Protease</keyword>